<dbReference type="Gramene" id="Zm00001eb167620_T001">
    <property type="protein sequence ID" value="Zm00001eb167620_P001"/>
    <property type="gene ID" value="Zm00001eb167620"/>
</dbReference>
<evidence type="ECO:0000313" key="1">
    <source>
        <dbReference type="EnsemblPlants" id="Zm00001eb167620_P001"/>
    </source>
</evidence>
<accession>A0A804NKL4</accession>
<dbReference type="Proteomes" id="UP000007305">
    <property type="component" value="Chromosome 4"/>
</dbReference>
<dbReference type="InParanoid" id="A0A804NKL4"/>
<proteinExistence type="predicted"/>
<sequence>MLSWTTEDDRRERCIAWVEGICVVAGSGIAPFHGGVYCAYGVPSMESRVCRGGATGPDEIATGEGELAAMSSVVQERVGRRRESRERTCLGDDDVGVTEGDGAGAVVVDAGDPEVAGLLGVVAGDEDADLGGPPQLDHVRLHDAEHEVPPAGAVAMELGLPRRGGGGARCCRSVGGRGGSTGGSGCGADAGSVGDAGSVALAFLWTLRAGWGGRCRAEHCGLLWATSRWAS</sequence>
<organism evidence="1 2">
    <name type="scientific">Zea mays</name>
    <name type="common">Maize</name>
    <dbReference type="NCBI Taxonomy" id="4577"/>
    <lineage>
        <taxon>Eukaryota</taxon>
        <taxon>Viridiplantae</taxon>
        <taxon>Streptophyta</taxon>
        <taxon>Embryophyta</taxon>
        <taxon>Tracheophyta</taxon>
        <taxon>Spermatophyta</taxon>
        <taxon>Magnoliopsida</taxon>
        <taxon>Liliopsida</taxon>
        <taxon>Poales</taxon>
        <taxon>Poaceae</taxon>
        <taxon>PACMAD clade</taxon>
        <taxon>Panicoideae</taxon>
        <taxon>Andropogonodae</taxon>
        <taxon>Andropogoneae</taxon>
        <taxon>Tripsacinae</taxon>
        <taxon>Zea</taxon>
    </lineage>
</organism>
<reference evidence="1" key="3">
    <citation type="submission" date="2021-05" db="UniProtKB">
        <authorList>
            <consortium name="EnsemblPlants"/>
        </authorList>
    </citation>
    <scope>IDENTIFICATION</scope>
    <source>
        <strain evidence="1">cv. B73</strain>
    </source>
</reference>
<dbReference type="AlphaFoldDB" id="A0A804NKL4"/>
<evidence type="ECO:0000313" key="2">
    <source>
        <dbReference type="Proteomes" id="UP000007305"/>
    </source>
</evidence>
<reference evidence="2" key="1">
    <citation type="journal article" date="2009" name="Science">
        <title>The B73 maize genome: complexity, diversity, and dynamics.</title>
        <authorList>
            <person name="Schnable P.S."/>
            <person name="Ware D."/>
            <person name="Fulton R.S."/>
            <person name="Stein J.C."/>
            <person name="Wei F."/>
            <person name="Pasternak S."/>
            <person name="Liang C."/>
            <person name="Zhang J."/>
            <person name="Fulton L."/>
            <person name="Graves T.A."/>
            <person name="Minx P."/>
            <person name="Reily A.D."/>
            <person name="Courtney L."/>
            <person name="Kruchowski S.S."/>
            <person name="Tomlinson C."/>
            <person name="Strong C."/>
            <person name="Delehaunty K."/>
            <person name="Fronick C."/>
            <person name="Courtney B."/>
            <person name="Rock S.M."/>
            <person name="Belter E."/>
            <person name="Du F."/>
            <person name="Kim K."/>
            <person name="Abbott R.M."/>
            <person name="Cotton M."/>
            <person name="Levy A."/>
            <person name="Marchetto P."/>
            <person name="Ochoa K."/>
            <person name="Jackson S.M."/>
            <person name="Gillam B."/>
            <person name="Chen W."/>
            <person name="Yan L."/>
            <person name="Higginbotham J."/>
            <person name="Cardenas M."/>
            <person name="Waligorski J."/>
            <person name="Applebaum E."/>
            <person name="Phelps L."/>
            <person name="Falcone J."/>
            <person name="Kanchi K."/>
            <person name="Thane T."/>
            <person name="Scimone A."/>
            <person name="Thane N."/>
            <person name="Henke J."/>
            <person name="Wang T."/>
            <person name="Ruppert J."/>
            <person name="Shah N."/>
            <person name="Rotter K."/>
            <person name="Hodges J."/>
            <person name="Ingenthron E."/>
            <person name="Cordes M."/>
            <person name="Kohlberg S."/>
            <person name="Sgro J."/>
            <person name="Delgado B."/>
            <person name="Mead K."/>
            <person name="Chinwalla A."/>
            <person name="Leonard S."/>
            <person name="Crouse K."/>
            <person name="Collura K."/>
            <person name="Kudrna D."/>
            <person name="Currie J."/>
            <person name="He R."/>
            <person name="Angelova A."/>
            <person name="Rajasekar S."/>
            <person name="Mueller T."/>
            <person name="Lomeli R."/>
            <person name="Scara G."/>
            <person name="Ko A."/>
            <person name="Delaney K."/>
            <person name="Wissotski M."/>
            <person name="Lopez G."/>
            <person name="Campos D."/>
            <person name="Braidotti M."/>
            <person name="Ashley E."/>
            <person name="Golser W."/>
            <person name="Kim H."/>
            <person name="Lee S."/>
            <person name="Lin J."/>
            <person name="Dujmic Z."/>
            <person name="Kim W."/>
            <person name="Talag J."/>
            <person name="Zuccolo A."/>
            <person name="Fan C."/>
            <person name="Sebastian A."/>
            <person name="Kramer M."/>
            <person name="Spiegel L."/>
            <person name="Nascimento L."/>
            <person name="Zutavern T."/>
            <person name="Miller B."/>
            <person name="Ambroise C."/>
            <person name="Muller S."/>
            <person name="Spooner W."/>
            <person name="Narechania A."/>
            <person name="Ren L."/>
            <person name="Wei S."/>
            <person name="Kumari S."/>
            <person name="Faga B."/>
            <person name="Levy M.J."/>
            <person name="McMahan L."/>
            <person name="Van Buren P."/>
            <person name="Vaughn M.W."/>
            <person name="Ying K."/>
            <person name="Yeh C.-T."/>
            <person name="Emrich S.J."/>
            <person name="Jia Y."/>
            <person name="Kalyanaraman A."/>
            <person name="Hsia A.-P."/>
            <person name="Barbazuk W.B."/>
            <person name="Baucom R.S."/>
            <person name="Brutnell T.P."/>
            <person name="Carpita N.C."/>
            <person name="Chaparro C."/>
            <person name="Chia J.-M."/>
            <person name="Deragon J.-M."/>
            <person name="Estill J.C."/>
            <person name="Fu Y."/>
            <person name="Jeddeloh J.A."/>
            <person name="Han Y."/>
            <person name="Lee H."/>
            <person name="Li P."/>
            <person name="Lisch D.R."/>
            <person name="Liu S."/>
            <person name="Liu Z."/>
            <person name="Nagel D.H."/>
            <person name="McCann M.C."/>
            <person name="SanMiguel P."/>
            <person name="Myers A.M."/>
            <person name="Nettleton D."/>
            <person name="Nguyen J."/>
            <person name="Penning B.W."/>
            <person name="Ponnala L."/>
            <person name="Schneider K.L."/>
            <person name="Schwartz D.C."/>
            <person name="Sharma A."/>
            <person name="Soderlund C."/>
            <person name="Springer N.M."/>
            <person name="Sun Q."/>
            <person name="Wang H."/>
            <person name="Waterman M."/>
            <person name="Westerman R."/>
            <person name="Wolfgruber T.K."/>
            <person name="Yang L."/>
            <person name="Yu Y."/>
            <person name="Zhang L."/>
            <person name="Zhou S."/>
            <person name="Zhu Q."/>
            <person name="Bennetzen J.L."/>
            <person name="Dawe R.K."/>
            <person name="Jiang J."/>
            <person name="Jiang N."/>
            <person name="Presting G.G."/>
            <person name="Wessler S.R."/>
            <person name="Aluru S."/>
            <person name="Martienssen R.A."/>
            <person name="Clifton S.W."/>
            <person name="McCombie W.R."/>
            <person name="Wing R.A."/>
            <person name="Wilson R.K."/>
        </authorList>
    </citation>
    <scope>NUCLEOTIDE SEQUENCE [LARGE SCALE GENOMIC DNA]</scope>
    <source>
        <strain evidence="2">cv. B73</strain>
    </source>
</reference>
<dbReference type="EnsemblPlants" id="Zm00001eb167620_T001">
    <property type="protein sequence ID" value="Zm00001eb167620_P001"/>
    <property type="gene ID" value="Zm00001eb167620"/>
</dbReference>
<keyword evidence="2" id="KW-1185">Reference proteome</keyword>
<protein>
    <submittedName>
        <fullName evidence="1">Uncharacterized protein</fullName>
    </submittedName>
</protein>
<reference evidence="1" key="2">
    <citation type="submission" date="2019-07" db="EMBL/GenBank/DDBJ databases">
        <authorList>
            <person name="Seetharam A."/>
            <person name="Woodhouse M."/>
            <person name="Cannon E."/>
        </authorList>
    </citation>
    <scope>NUCLEOTIDE SEQUENCE [LARGE SCALE GENOMIC DNA]</scope>
    <source>
        <strain evidence="1">cv. B73</strain>
    </source>
</reference>
<name>A0A804NKL4_MAIZE</name>